<proteinExistence type="predicted"/>
<dbReference type="InterPro" id="IPR031165">
    <property type="entry name" value="GNAT_YJDJ"/>
</dbReference>
<organism evidence="1 2">
    <name type="scientific">Cryobacterium psychrotolerans</name>
    <dbReference type="NCBI Taxonomy" id="386301"/>
    <lineage>
        <taxon>Bacteria</taxon>
        <taxon>Bacillati</taxon>
        <taxon>Actinomycetota</taxon>
        <taxon>Actinomycetes</taxon>
        <taxon>Micrococcales</taxon>
        <taxon>Microbacteriaceae</taxon>
        <taxon>Cryobacterium</taxon>
    </lineage>
</organism>
<dbReference type="Proteomes" id="UP000198701">
    <property type="component" value="Unassembled WGS sequence"/>
</dbReference>
<accession>A0A1G8XBE2</accession>
<dbReference type="Gene3D" id="3.40.630.30">
    <property type="match status" value="1"/>
</dbReference>
<dbReference type="AlphaFoldDB" id="A0A1G8XBE2"/>
<dbReference type="EMBL" id="FNFU01000001">
    <property type="protein sequence ID" value="SDJ87215.1"/>
    <property type="molecule type" value="Genomic_DNA"/>
</dbReference>
<evidence type="ECO:0000313" key="1">
    <source>
        <dbReference type="EMBL" id="SDJ87215.1"/>
    </source>
</evidence>
<sequence length="94" mass="10746">MAHEFAHEPDDRRYTLRVDGQLACIVDYAINGNIIALTRTYTQPPQRGHGYAAELVEFAVTDIEATTDYRIVSSCWYVSAWFDQHPERTGLLAR</sequence>
<dbReference type="Pfam" id="PF14542">
    <property type="entry name" value="Acetyltransf_CG"/>
    <property type="match status" value="1"/>
</dbReference>
<dbReference type="InterPro" id="IPR045057">
    <property type="entry name" value="Gcn5-rel_NAT"/>
</dbReference>
<protein>
    <submittedName>
        <fullName evidence="1">Uncharacterized protein</fullName>
    </submittedName>
</protein>
<reference evidence="1 2" key="1">
    <citation type="submission" date="2016-10" db="EMBL/GenBank/DDBJ databases">
        <authorList>
            <person name="de Groot N.N."/>
        </authorList>
    </citation>
    <scope>NUCLEOTIDE SEQUENCE [LARGE SCALE GENOMIC DNA]</scope>
    <source>
        <strain evidence="1 2">CGMCC 1.5382</strain>
    </source>
</reference>
<dbReference type="SUPFAM" id="SSF55729">
    <property type="entry name" value="Acyl-CoA N-acyltransferases (Nat)"/>
    <property type="match status" value="1"/>
</dbReference>
<evidence type="ECO:0000313" key="2">
    <source>
        <dbReference type="Proteomes" id="UP000198701"/>
    </source>
</evidence>
<dbReference type="STRING" id="386301.SAMN05216282_101136"/>
<dbReference type="PROSITE" id="PS51729">
    <property type="entry name" value="GNAT_YJDJ"/>
    <property type="match status" value="1"/>
</dbReference>
<dbReference type="PANTHER" id="PTHR31435:SF9">
    <property type="entry name" value="PROTEIN NATD1"/>
    <property type="match status" value="1"/>
</dbReference>
<dbReference type="InterPro" id="IPR016181">
    <property type="entry name" value="Acyl_CoA_acyltransferase"/>
</dbReference>
<dbReference type="PANTHER" id="PTHR31435">
    <property type="entry name" value="PROTEIN NATD1"/>
    <property type="match status" value="1"/>
</dbReference>
<keyword evidence="2" id="KW-1185">Reference proteome</keyword>
<gene>
    <name evidence="1" type="ORF">SAMN05216282_101136</name>
</gene>
<dbReference type="OrthoDB" id="5405911at2"/>
<name>A0A1G8XBE2_9MICO</name>